<organism evidence="10 11">
    <name type="scientific">Folsomia candida</name>
    <name type="common">Springtail</name>
    <dbReference type="NCBI Taxonomy" id="158441"/>
    <lineage>
        <taxon>Eukaryota</taxon>
        <taxon>Metazoa</taxon>
        <taxon>Ecdysozoa</taxon>
        <taxon>Arthropoda</taxon>
        <taxon>Hexapoda</taxon>
        <taxon>Collembola</taxon>
        <taxon>Entomobryomorpha</taxon>
        <taxon>Isotomoidea</taxon>
        <taxon>Isotomidae</taxon>
        <taxon>Proisotominae</taxon>
        <taxon>Folsomia</taxon>
    </lineage>
</organism>
<evidence type="ECO:0000313" key="11">
    <source>
        <dbReference type="Proteomes" id="UP000198287"/>
    </source>
</evidence>
<reference evidence="10 11" key="1">
    <citation type="submission" date="2015-12" db="EMBL/GenBank/DDBJ databases">
        <title>The genome of Folsomia candida.</title>
        <authorList>
            <person name="Faddeeva A."/>
            <person name="Derks M.F."/>
            <person name="Anvar Y."/>
            <person name="Smit S."/>
            <person name="Van Straalen N."/>
            <person name="Roelofs D."/>
        </authorList>
    </citation>
    <scope>NUCLEOTIDE SEQUENCE [LARGE SCALE GENOMIC DNA]</scope>
    <source>
        <strain evidence="10 11">VU population</strain>
        <tissue evidence="10">Whole body</tissue>
    </source>
</reference>
<evidence type="ECO:0000313" key="10">
    <source>
        <dbReference type="EMBL" id="OXA65034.1"/>
    </source>
</evidence>
<evidence type="ECO:0000256" key="2">
    <source>
        <dbReference type="ARBA" id="ARBA00023002"/>
    </source>
</evidence>
<evidence type="ECO:0000256" key="1">
    <source>
        <dbReference type="ARBA" id="ARBA00009986"/>
    </source>
</evidence>
<dbReference type="Proteomes" id="UP000198287">
    <property type="component" value="Unassembled WGS sequence"/>
</dbReference>
<dbReference type="GO" id="GO:0004029">
    <property type="term" value="F:aldehyde dehydrogenase (NAD+) activity"/>
    <property type="evidence" value="ECO:0007669"/>
    <property type="project" value="TreeGrafter"/>
</dbReference>
<keyword evidence="3" id="KW-0520">NAD</keyword>
<dbReference type="GO" id="GO:0005737">
    <property type="term" value="C:cytoplasm"/>
    <property type="evidence" value="ECO:0007669"/>
    <property type="project" value="TreeGrafter"/>
</dbReference>
<dbReference type="PROSITE" id="PS00687">
    <property type="entry name" value="ALDEHYDE_DEHYDR_GLU"/>
    <property type="match status" value="1"/>
</dbReference>
<dbReference type="InterPro" id="IPR012394">
    <property type="entry name" value="Aldehyde_DH_NAD(P)"/>
</dbReference>
<dbReference type="InterPro" id="IPR015590">
    <property type="entry name" value="Aldehyde_DH_dom"/>
</dbReference>
<keyword evidence="11" id="KW-1185">Reference proteome</keyword>
<comment type="similarity">
    <text evidence="1 4 7">Belongs to the aldehyde dehydrogenase family.</text>
</comment>
<evidence type="ECO:0000256" key="4">
    <source>
        <dbReference type="PIRNR" id="PIRNR036492"/>
    </source>
</evidence>
<feature type="active site" evidence="5">
    <location>
        <position position="258"/>
    </location>
</feature>
<evidence type="ECO:0000259" key="9">
    <source>
        <dbReference type="Pfam" id="PF00171"/>
    </source>
</evidence>
<dbReference type="Pfam" id="PF00171">
    <property type="entry name" value="Aldedh"/>
    <property type="match status" value="1"/>
</dbReference>
<protein>
    <recommendedName>
        <fullName evidence="4">Aldehyde dehydrogenase</fullName>
    </recommendedName>
</protein>
<keyword evidence="2 4" id="KW-0560">Oxidoreductase</keyword>
<sequence length="517" mass="57918">MAADAGLVNGGASNNEGFSKMMTEMRKVFETGRTLPLAFRLRQLDRFYDMVNENFDDMLSASNKDMRKTKFEAGSYELEILKIEAKKMKKNLKTWVQREWLPFNILVPFDSACIKRDPYGLVLIIGPWNYPFLLPLQPLVGAIAAGNCCILKPSEHSPHVSAKIAELIPKYLDPECYKVAQGGVQDTIQLLDQKFDYIFATSSTCIGKSIMQAAARFLTPVTLELGGKSPVYIDEDADLEMTTKRILWGKCINLGQTCIAPDYVLCSRKAQTIFIENAKKYLQEWYGDDPKTSMDLPRIINLNHFKRLSKLLDGTSGNIALGGDRDSEDLYISPTLVVDVNEEDMLMQEEIFGPILPFVTVNSKEEALKFIKSRPKPLALYVFSKSTATMDYFIDRSSAGAVCVNDVVVQNAWDGLAFGGVGDSGMGRYHGRYSYDTFSHEKSVLIRSFSKTGESMASVRYPPYSTRHMQIIGAFVKHFTKFNIPQYKPLAYLLSFIGGVASAIAVVGARWITPKKR</sequence>
<name>A0A226F6F6_FOLCA</name>
<comment type="caution">
    <text evidence="10">The sequence shown here is derived from an EMBL/GenBank/DDBJ whole genome shotgun (WGS) entry which is preliminary data.</text>
</comment>
<dbReference type="EMBL" id="LNIX01000001">
    <property type="protein sequence ID" value="OXA65034.1"/>
    <property type="molecule type" value="Genomic_DNA"/>
</dbReference>
<keyword evidence="8" id="KW-0812">Transmembrane</keyword>
<dbReference type="FunFam" id="3.40.309.10:FF:000003">
    <property type="entry name" value="Aldehyde dehydrogenase"/>
    <property type="match status" value="1"/>
</dbReference>
<dbReference type="PIRSF" id="PIRSF036492">
    <property type="entry name" value="ALDH"/>
    <property type="match status" value="1"/>
</dbReference>
<evidence type="ECO:0000256" key="5">
    <source>
        <dbReference type="PIRSR" id="PIRSR036492-1"/>
    </source>
</evidence>
<dbReference type="FunFam" id="3.40.605.10:FF:000004">
    <property type="entry name" value="Aldehyde dehydrogenase"/>
    <property type="match status" value="1"/>
</dbReference>
<dbReference type="InterPro" id="IPR029510">
    <property type="entry name" value="Ald_DH_CS_GLU"/>
</dbReference>
<dbReference type="GO" id="GO:0006081">
    <property type="term" value="P:aldehyde metabolic process"/>
    <property type="evidence" value="ECO:0007669"/>
    <property type="project" value="InterPro"/>
</dbReference>
<dbReference type="OMA" id="RYLYLYC"/>
<dbReference type="InterPro" id="IPR016162">
    <property type="entry name" value="Ald_DH_N"/>
</dbReference>
<dbReference type="InterPro" id="IPR016163">
    <property type="entry name" value="Ald_DH_C"/>
</dbReference>
<feature type="active site" evidence="5 6">
    <location>
        <position position="224"/>
    </location>
</feature>
<dbReference type="InterPro" id="IPR016161">
    <property type="entry name" value="Ald_DH/histidinol_DH"/>
</dbReference>
<proteinExistence type="inferred from homology"/>
<dbReference type="Gene3D" id="3.40.605.10">
    <property type="entry name" value="Aldehyde Dehydrogenase, Chain A, domain 1"/>
    <property type="match status" value="1"/>
</dbReference>
<accession>A0A226F6F6</accession>
<evidence type="ECO:0000256" key="3">
    <source>
        <dbReference type="ARBA" id="ARBA00023027"/>
    </source>
</evidence>
<keyword evidence="8" id="KW-1133">Transmembrane helix</keyword>
<dbReference type="PANTHER" id="PTHR43570:SF16">
    <property type="entry name" value="ALDEHYDE DEHYDROGENASE TYPE III, ISOFORM Q"/>
    <property type="match status" value="1"/>
</dbReference>
<dbReference type="OrthoDB" id="440325at2759"/>
<evidence type="ECO:0000256" key="8">
    <source>
        <dbReference type="SAM" id="Phobius"/>
    </source>
</evidence>
<gene>
    <name evidence="10" type="ORF">Fcan01_02774</name>
</gene>
<evidence type="ECO:0000256" key="7">
    <source>
        <dbReference type="RuleBase" id="RU003345"/>
    </source>
</evidence>
<feature type="transmembrane region" description="Helical" evidence="8">
    <location>
        <begin position="490"/>
        <end position="512"/>
    </location>
</feature>
<dbReference type="Gene3D" id="3.40.309.10">
    <property type="entry name" value="Aldehyde Dehydrogenase, Chain A, domain 2"/>
    <property type="match status" value="1"/>
</dbReference>
<dbReference type="STRING" id="158441.A0A226F6F6"/>
<dbReference type="SUPFAM" id="SSF53720">
    <property type="entry name" value="ALDH-like"/>
    <property type="match status" value="1"/>
</dbReference>
<dbReference type="AlphaFoldDB" id="A0A226F6F6"/>
<keyword evidence="8" id="KW-0472">Membrane</keyword>
<evidence type="ECO:0000256" key="6">
    <source>
        <dbReference type="PROSITE-ProRule" id="PRU10007"/>
    </source>
</evidence>
<feature type="domain" description="Aldehyde dehydrogenase" evidence="9">
    <location>
        <begin position="13"/>
        <end position="444"/>
    </location>
</feature>
<dbReference type="PANTHER" id="PTHR43570">
    <property type="entry name" value="ALDEHYDE DEHYDROGENASE"/>
    <property type="match status" value="1"/>
</dbReference>